<feature type="domain" description="Domain of unknown function DB" evidence="2">
    <location>
        <begin position="26"/>
        <end position="123"/>
    </location>
</feature>
<dbReference type="EMBL" id="CAJGYM010000205">
    <property type="protein sequence ID" value="CAD6199820.1"/>
    <property type="molecule type" value="Genomic_DNA"/>
</dbReference>
<dbReference type="PANTHER" id="PTHR46705:SF15">
    <property type="entry name" value="DOMAIN OF UNKNOWN FUNCTION DB DOMAIN-CONTAINING PROTEIN"/>
    <property type="match status" value="1"/>
</dbReference>
<dbReference type="OrthoDB" id="5843172at2759"/>
<evidence type="ECO:0000256" key="1">
    <source>
        <dbReference type="SAM" id="SignalP"/>
    </source>
</evidence>
<proteinExistence type="predicted"/>
<feature type="chain" id="PRO_5035750859" description="Domain of unknown function DB domain-containing protein" evidence="1">
    <location>
        <begin position="17"/>
        <end position="142"/>
    </location>
</feature>
<protein>
    <recommendedName>
        <fullName evidence="2">Domain of unknown function DB domain-containing protein</fullName>
    </recommendedName>
</protein>
<keyword evidence="1" id="KW-0732">Signal</keyword>
<name>A0A8S1I0E4_9PELO</name>
<dbReference type="Proteomes" id="UP000835052">
    <property type="component" value="Unassembled WGS sequence"/>
</dbReference>
<comment type="caution">
    <text evidence="3">The sequence shown here is derived from an EMBL/GenBank/DDBJ whole genome shotgun (WGS) entry which is preliminary data.</text>
</comment>
<gene>
    <name evidence="3" type="ORF">CAUJ_LOCUS15719</name>
</gene>
<sequence>MSRLLVLLAVPFAVLALTPNEKLKKCCATLTDADKECVDRFCDFNAISQTNILNYLSTCSDRGPTVGQMWDCASLRHDHTKCCVDKGVTGKCLEYCSAQDGVPSNYADYVFCTESFNEIRDCFHEHLDKNPWFNKIKSAKSP</sequence>
<dbReference type="Pfam" id="PF01682">
    <property type="entry name" value="DB"/>
    <property type="match status" value="1"/>
</dbReference>
<dbReference type="PANTHER" id="PTHR46705">
    <property type="entry name" value="PROTEIN CBG09805"/>
    <property type="match status" value="1"/>
</dbReference>
<dbReference type="AlphaFoldDB" id="A0A8S1I0E4"/>
<dbReference type="InterPro" id="IPR002602">
    <property type="entry name" value="DB"/>
</dbReference>
<evidence type="ECO:0000259" key="2">
    <source>
        <dbReference type="Pfam" id="PF01682"/>
    </source>
</evidence>
<evidence type="ECO:0000313" key="3">
    <source>
        <dbReference type="EMBL" id="CAD6199820.1"/>
    </source>
</evidence>
<organism evidence="3 4">
    <name type="scientific">Caenorhabditis auriculariae</name>
    <dbReference type="NCBI Taxonomy" id="2777116"/>
    <lineage>
        <taxon>Eukaryota</taxon>
        <taxon>Metazoa</taxon>
        <taxon>Ecdysozoa</taxon>
        <taxon>Nematoda</taxon>
        <taxon>Chromadorea</taxon>
        <taxon>Rhabditida</taxon>
        <taxon>Rhabditina</taxon>
        <taxon>Rhabditomorpha</taxon>
        <taxon>Rhabditoidea</taxon>
        <taxon>Rhabditidae</taxon>
        <taxon>Peloderinae</taxon>
        <taxon>Caenorhabditis</taxon>
    </lineage>
</organism>
<keyword evidence="4" id="KW-1185">Reference proteome</keyword>
<accession>A0A8S1I0E4</accession>
<feature type="signal peptide" evidence="1">
    <location>
        <begin position="1"/>
        <end position="16"/>
    </location>
</feature>
<evidence type="ECO:0000313" key="4">
    <source>
        <dbReference type="Proteomes" id="UP000835052"/>
    </source>
</evidence>
<reference evidence="3" key="1">
    <citation type="submission" date="2020-10" db="EMBL/GenBank/DDBJ databases">
        <authorList>
            <person name="Kikuchi T."/>
        </authorList>
    </citation>
    <scope>NUCLEOTIDE SEQUENCE</scope>
    <source>
        <strain evidence="3">NKZ352</strain>
    </source>
</reference>